<evidence type="ECO:0000256" key="1">
    <source>
        <dbReference type="ARBA" id="ARBA00000971"/>
    </source>
</evidence>
<dbReference type="AlphaFoldDB" id="A0A2P6N2L9"/>
<evidence type="ECO:0000256" key="3">
    <source>
        <dbReference type="ARBA" id="ARBA00023110"/>
    </source>
</evidence>
<dbReference type="InterPro" id="IPR001179">
    <property type="entry name" value="PPIase_FKBP_dom"/>
</dbReference>
<dbReference type="PROSITE" id="PS50059">
    <property type="entry name" value="FKBP_PPIASE"/>
    <property type="match status" value="1"/>
</dbReference>
<dbReference type="Proteomes" id="UP000241769">
    <property type="component" value="Unassembled WGS sequence"/>
</dbReference>
<evidence type="ECO:0000256" key="2">
    <source>
        <dbReference type="ARBA" id="ARBA00013194"/>
    </source>
</evidence>
<dbReference type="EMBL" id="MDYQ01000236">
    <property type="protein sequence ID" value="PRP78200.1"/>
    <property type="molecule type" value="Genomic_DNA"/>
</dbReference>
<comment type="catalytic activity">
    <reaction evidence="1 5">
        <text>[protein]-peptidylproline (omega=180) = [protein]-peptidylproline (omega=0)</text>
        <dbReference type="Rhea" id="RHEA:16237"/>
        <dbReference type="Rhea" id="RHEA-COMP:10747"/>
        <dbReference type="Rhea" id="RHEA-COMP:10748"/>
        <dbReference type="ChEBI" id="CHEBI:83833"/>
        <dbReference type="ChEBI" id="CHEBI:83834"/>
        <dbReference type="EC" id="5.2.1.8"/>
    </reaction>
</comment>
<protein>
    <recommendedName>
        <fullName evidence="2 5">peptidylprolyl isomerase</fullName>
        <ecNumber evidence="2 5">5.2.1.8</ecNumber>
    </recommendedName>
</protein>
<evidence type="ECO:0000313" key="8">
    <source>
        <dbReference type="EMBL" id="PRP78200.1"/>
    </source>
</evidence>
<keyword evidence="9" id="KW-1185">Reference proteome</keyword>
<reference evidence="8 9" key="1">
    <citation type="journal article" date="2018" name="Genome Biol. Evol.">
        <title>Multiple Roots of Fruiting Body Formation in Amoebozoa.</title>
        <authorList>
            <person name="Hillmann F."/>
            <person name="Forbes G."/>
            <person name="Novohradska S."/>
            <person name="Ferling I."/>
            <person name="Riege K."/>
            <person name="Groth M."/>
            <person name="Westermann M."/>
            <person name="Marz M."/>
            <person name="Spaller T."/>
            <person name="Winckler T."/>
            <person name="Schaap P."/>
            <person name="Glockner G."/>
        </authorList>
    </citation>
    <scope>NUCLEOTIDE SEQUENCE [LARGE SCALE GENOMIC DNA]</scope>
    <source>
        <strain evidence="8 9">Jena</strain>
    </source>
</reference>
<dbReference type="OrthoDB" id="1902587at2759"/>
<feature type="domain" description="PPIase FKBP-type" evidence="7">
    <location>
        <begin position="70"/>
        <end position="127"/>
    </location>
</feature>
<dbReference type="Pfam" id="PF00254">
    <property type="entry name" value="FKBP_C"/>
    <property type="match status" value="1"/>
</dbReference>
<organism evidence="8 9">
    <name type="scientific">Planoprotostelium fungivorum</name>
    <dbReference type="NCBI Taxonomy" id="1890364"/>
    <lineage>
        <taxon>Eukaryota</taxon>
        <taxon>Amoebozoa</taxon>
        <taxon>Evosea</taxon>
        <taxon>Variosea</taxon>
        <taxon>Cavosteliida</taxon>
        <taxon>Cavosteliaceae</taxon>
        <taxon>Planoprotostelium</taxon>
    </lineage>
</organism>
<dbReference type="EC" id="5.2.1.8" evidence="2 5"/>
<keyword evidence="4 5" id="KW-0413">Isomerase</keyword>
<evidence type="ECO:0000256" key="5">
    <source>
        <dbReference type="PROSITE-ProRule" id="PRU00277"/>
    </source>
</evidence>
<evidence type="ECO:0000313" key="9">
    <source>
        <dbReference type="Proteomes" id="UP000241769"/>
    </source>
</evidence>
<keyword evidence="6" id="KW-0732">Signal</keyword>
<dbReference type="GO" id="GO:0003755">
    <property type="term" value="F:peptidyl-prolyl cis-trans isomerase activity"/>
    <property type="evidence" value="ECO:0007669"/>
    <property type="project" value="UniProtKB-KW"/>
</dbReference>
<dbReference type="Gene3D" id="3.10.50.40">
    <property type="match status" value="1"/>
</dbReference>
<evidence type="ECO:0000256" key="4">
    <source>
        <dbReference type="ARBA" id="ARBA00023235"/>
    </source>
</evidence>
<proteinExistence type="predicted"/>
<accession>A0A2P6N2L9</accession>
<name>A0A2P6N2L9_9EUKA</name>
<keyword evidence="3 5" id="KW-0697">Rotamase</keyword>
<sequence>MKKLILVCGIIALFLAPVEAYRRGEKGTSLKKKSKDPYHVSRPEITVSILKAESCDKPSGPGNQLTVHYTVFDTSIGKSPFSFVLGAKQVIEGWEKGMLGACEGEQRRLKIPYQMAYGEKGFGKSIPRELITSSWIDQEQHFQI</sequence>
<dbReference type="InterPro" id="IPR044609">
    <property type="entry name" value="FKBP2/11"/>
</dbReference>
<feature type="signal peptide" evidence="6">
    <location>
        <begin position="1"/>
        <end position="20"/>
    </location>
</feature>
<gene>
    <name evidence="8" type="ORF">PROFUN_13991</name>
</gene>
<comment type="caution">
    <text evidence="8">The sequence shown here is derived from an EMBL/GenBank/DDBJ whole genome shotgun (WGS) entry which is preliminary data.</text>
</comment>
<dbReference type="GO" id="GO:0005783">
    <property type="term" value="C:endoplasmic reticulum"/>
    <property type="evidence" value="ECO:0007669"/>
    <property type="project" value="TreeGrafter"/>
</dbReference>
<evidence type="ECO:0000256" key="6">
    <source>
        <dbReference type="SAM" id="SignalP"/>
    </source>
</evidence>
<dbReference type="InParanoid" id="A0A2P6N2L9"/>
<evidence type="ECO:0000259" key="7">
    <source>
        <dbReference type="PROSITE" id="PS50059"/>
    </source>
</evidence>
<feature type="chain" id="PRO_5015195609" description="peptidylprolyl isomerase" evidence="6">
    <location>
        <begin position="21"/>
        <end position="144"/>
    </location>
</feature>
<dbReference type="PANTHER" id="PTHR45779">
    <property type="entry name" value="PEPTIDYLPROLYL ISOMERASE"/>
    <property type="match status" value="1"/>
</dbReference>
<dbReference type="SUPFAM" id="SSF54534">
    <property type="entry name" value="FKBP-like"/>
    <property type="match status" value="1"/>
</dbReference>
<dbReference type="InterPro" id="IPR046357">
    <property type="entry name" value="PPIase_dom_sf"/>
</dbReference>
<dbReference type="PANTHER" id="PTHR45779:SF7">
    <property type="entry name" value="PEPTIDYLPROLYL ISOMERASE"/>
    <property type="match status" value="1"/>
</dbReference>
<dbReference type="STRING" id="1890364.A0A2P6N2L9"/>